<dbReference type="EMBL" id="CWGI01000001">
    <property type="protein sequence ID" value="CRX37270.1"/>
    <property type="molecule type" value="Genomic_DNA"/>
</dbReference>
<proteinExistence type="predicted"/>
<feature type="transmembrane region" description="Helical" evidence="1">
    <location>
        <begin position="133"/>
        <end position="152"/>
    </location>
</feature>
<keyword evidence="1" id="KW-1133">Transmembrane helix</keyword>
<keyword evidence="1" id="KW-0812">Transmembrane</keyword>
<accession>A0A0G7ZM66</accession>
<reference evidence="3" key="1">
    <citation type="submission" date="2015-05" db="EMBL/GenBank/DDBJ databases">
        <authorList>
            <person name="Collingro A."/>
        </authorList>
    </citation>
    <scope>NUCLEOTIDE SEQUENCE [LARGE SCALE GENOMIC DNA]</scope>
    <source>
        <strain evidence="3">Ps</strain>
    </source>
</reference>
<dbReference type="Proteomes" id="UP000242141">
    <property type="component" value="Unassembled WGS sequence"/>
</dbReference>
<dbReference type="AlphaFoldDB" id="A0A0G7ZM66"/>
<sequence>MENRTENFSKVLSVINNYNFKNPENKKLAEDAFKKVIANLEKFAYQKEEKQEVNFDNVKSMILKFINVFLNNFVEEKLKPDQINDYKNLKSIPDKINFLAQNQYFSYNSEINEGLYYLFVKGNSENKDTVKKLILINSIYHIFNLLCWFFNIDPKKAKKELNIKRYFINEK</sequence>
<evidence type="ECO:0000313" key="3">
    <source>
        <dbReference type="Proteomes" id="UP000242141"/>
    </source>
</evidence>
<organism evidence="2 3">
    <name type="scientific">Candidatus Hepatoplasma crinochetorum</name>
    <dbReference type="NCBI Taxonomy" id="295596"/>
    <lineage>
        <taxon>Bacteria</taxon>
        <taxon>Bacillati</taxon>
        <taxon>Mycoplasmatota</taxon>
        <taxon>Mollicutes</taxon>
        <taxon>Candidatus Hepatoplasmataceae</taxon>
        <taxon>Candidatus Hepatoplasma</taxon>
    </lineage>
</organism>
<protein>
    <submittedName>
        <fullName evidence="2">Uncharacterized protein</fullName>
    </submittedName>
</protein>
<evidence type="ECO:0000256" key="1">
    <source>
        <dbReference type="SAM" id="Phobius"/>
    </source>
</evidence>
<evidence type="ECO:0000313" key="2">
    <source>
        <dbReference type="EMBL" id="CRX37270.1"/>
    </source>
</evidence>
<keyword evidence="1" id="KW-0472">Membrane</keyword>
<gene>
    <name evidence="2" type="ORF">HEPPS_05000</name>
</gene>
<name>A0A0G7ZM66_9MOLU</name>
<keyword evidence="3" id="KW-1185">Reference proteome</keyword>